<keyword evidence="7 10" id="KW-0460">Magnesium</keyword>
<dbReference type="PANTHER" id="PTHR11907">
    <property type="entry name" value="AMIDOPHOSPHORIBOSYLTRANSFERASE"/>
    <property type="match status" value="1"/>
</dbReference>
<dbReference type="InterPro" id="IPR005854">
    <property type="entry name" value="PurF"/>
</dbReference>
<keyword evidence="7 11" id="KW-0408">Iron</keyword>
<feature type="binding site" evidence="7 11">
    <location>
        <position position="432"/>
    </location>
    <ligand>
        <name>[4Fe-4S] cluster</name>
        <dbReference type="ChEBI" id="CHEBI:49883"/>
    </ligand>
</feature>
<dbReference type="InterPro" id="IPR035584">
    <property type="entry name" value="PurF_N"/>
</dbReference>
<evidence type="ECO:0000256" key="6">
    <source>
        <dbReference type="ARBA" id="ARBA00022962"/>
    </source>
</evidence>
<evidence type="ECO:0000313" key="14">
    <source>
        <dbReference type="Proteomes" id="UP000243406"/>
    </source>
</evidence>
<dbReference type="OrthoDB" id="9801213at2"/>
<dbReference type="Pfam" id="PF13537">
    <property type="entry name" value="GATase_7"/>
    <property type="match status" value="1"/>
</dbReference>
<comment type="cofactor">
    <cofactor evidence="7 11">
        <name>[4Fe-4S] cluster</name>
        <dbReference type="ChEBI" id="CHEBI:49883"/>
    </cofactor>
    <text evidence="7 11">Binds 1 [4Fe-4S] cluster per subunit.</text>
</comment>
<comment type="function">
    <text evidence="7">Catalyzes the formation of phosphoribosylamine from phosphoribosylpyrophosphate (PRPP) and glutamine.</text>
</comment>
<evidence type="ECO:0000259" key="12">
    <source>
        <dbReference type="PROSITE" id="PS51278"/>
    </source>
</evidence>
<dbReference type="PROSITE" id="PS51278">
    <property type="entry name" value="GATASE_TYPE_2"/>
    <property type="match status" value="1"/>
</dbReference>
<evidence type="ECO:0000256" key="5">
    <source>
        <dbReference type="ARBA" id="ARBA00022755"/>
    </source>
</evidence>
<dbReference type="HAMAP" id="MF_01931">
    <property type="entry name" value="PurF"/>
    <property type="match status" value="1"/>
</dbReference>
<dbReference type="GO" id="GO:0000287">
    <property type="term" value="F:magnesium ion binding"/>
    <property type="evidence" value="ECO:0007669"/>
    <property type="project" value="UniProtKB-UniRule"/>
</dbReference>
<comment type="cofactor">
    <cofactor evidence="7 10">
        <name>Mg(2+)</name>
        <dbReference type="ChEBI" id="CHEBI:18420"/>
    </cofactor>
    <text evidence="7 10">Binds 1 Mg(2+) ion per subunit.</text>
</comment>
<dbReference type="UniPathway" id="UPA00074">
    <property type="reaction ID" value="UER00124"/>
</dbReference>
<keyword evidence="5 7" id="KW-0658">Purine biosynthesis</keyword>
<name>A0A1T5AYC6_9FIRM</name>
<gene>
    <name evidence="7" type="primary">purF</name>
    <name evidence="13" type="ORF">SAMN02745120_1277</name>
</gene>
<feature type="binding site" evidence="7 10">
    <location>
        <position position="345"/>
    </location>
    <ligand>
        <name>Mg(2+)</name>
        <dbReference type="ChEBI" id="CHEBI:18420"/>
    </ligand>
</feature>
<dbReference type="InterPro" id="IPR029057">
    <property type="entry name" value="PRTase-like"/>
</dbReference>
<keyword evidence="6 7" id="KW-0315">Glutamine amidotransferase</keyword>
<comment type="catalytic activity">
    <reaction evidence="7 8">
        <text>5-phospho-beta-D-ribosylamine + L-glutamate + diphosphate = 5-phospho-alpha-D-ribose 1-diphosphate + L-glutamine + H2O</text>
        <dbReference type="Rhea" id="RHEA:14905"/>
        <dbReference type="ChEBI" id="CHEBI:15377"/>
        <dbReference type="ChEBI" id="CHEBI:29985"/>
        <dbReference type="ChEBI" id="CHEBI:33019"/>
        <dbReference type="ChEBI" id="CHEBI:58017"/>
        <dbReference type="ChEBI" id="CHEBI:58359"/>
        <dbReference type="ChEBI" id="CHEBI:58681"/>
        <dbReference type="EC" id="2.4.2.14"/>
    </reaction>
</comment>
<dbReference type="GO" id="GO:0051539">
    <property type="term" value="F:4 iron, 4 sulfur cluster binding"/>
    <property type="evidence" value="ECO:0007669"/>
    <property type="project" value="UniProtKB-KW"/>
</dbReference>
<evidence type="ECO:0000256" key="3">
    <source>
        <dbReference type="ARBA" id="ARBA00022676"/>
    </source>
</evidence>
<keyword evidence="3 7" id="KW-0328">Glycosyltransferase</keyword>
<dbReference type="EC" id="2.4.2.14" evidence="7"/>
<dbReference type="EMBL" id="FUYN01000002">
    <property type="protein sequence ID" value="SKB39964.1"/>
    <property type="molecule type" value="Genomic_DNA"/>
</dbReference>
<dbReference type="SUPFAM" id="SSF53271">
    <property type="entry name" value="PRTase-like"/>
    <property type="match status" value="1"/>
</dbReference>
<dbReference type="NCBIfam" id="TIGR01134">
    <property type="entry name" value="purF"/>
    <property type="match status" value="1"/>
</dbReference>
<keyword evidence="7" id="KW-0004">4Fe-4S</keyword>
<dbReference type="Gene3D" id="3.40.50.2020">
    <property type="match status" value="1"/>
</dbReference>
<keyword evidence="14" id="KW-1185">Reference proteome</keyword>
<dbReference type="CDD" id="cd06223">
    <property type="entry name" value="PRTases_typeI"/>
    <property type="match status" value="1"/>
</dbReference>
<evidence type="ECO:0000256" key="10">
    <source>
        <dbReference type="PIRSR" id="PIRSR000485-2"/>
    </source>
</evidence>
<evidence type="ECO:0000256" key="4">
    <source>
        <dbReference type="ARBA" id="ARBA00022679"/>
    </source>
</evidence>
<proteinExistence type="inferred from homology"/>
<dbReference type="PIRSF" id="PIRSF000485">
    <property type="entry name" value="Amd_phspho_trans"/>
    <property type="match status" value="1"/>
</dbReference>
<feature type="domain" description="Glutamine amidotransferase type-2" evidence="12">
    <location>
        <begin position="2"/>
        <end position="220"/>
    </location>
</feature>
<feature type="active site" description="Nucleophile" evidence="7 9">
    <location>
        <position position="2"/>
    </location>
</feature>
<feature type="binding site" evidence="7 10">
    <location>
        <position position="346"/>
    </location>
    <ligand>
        <name>Mg(2+)</name>
        <dbReference type="ChEBI" id="CHEBI:18420"/>
    </ligand>
</feature>
<evidence type="ECO:0000256" key="8">
    <source>
        <dbReference type="PIRNR" id="PIRNR000485"/>
    </source>
</evidence>
<feature type="binding site" evidence="7 11">
    <location>
        <position position="435"/>
    </location>
    <ligand>
        <name>[4Fe-4S] cluster</name>
        <dbReference type="ChEBI" id="CHEBI:49883"/>
    </ligand>
</feature>
<dbReference type="Pfam" id="PF00156">
    <property type="entry name" value="Pribosyltran"/>
    <property type="match status" value="1"/>
</dbReference>
<dbReference type="RefSeq" id="WP_013360558.1">
    <property type="nucleotide sequence ID" value="NZ_CP154629.1"/>
</dbReference>
<dbReference type="CDD" id="cd00715">
    <property type="entry name" value="GPATase_N"/>
    <property type="match status" value="1"/>
</dbReference>
<dbReference type="InterPro" id="IPR000836">
    <property type="entry name" value="PRTase_dom"/>
</dbReference>
<dbReference type="Proteomes" id="UP000243406">
    <property type="component" value="Unassembled WGS sequence"/>
</dbReference>
<evidence type="ECO:0000313" key="13">
    <source>
        <dbReference type="EMBL" id="SKB39964.1"/>
    </source>
</evidence>
<evidence type="ECO:0000256" key="2">
    <source>
        <dbReference type="ARBA" id="ARBA00010138"/>
    </source>
</evidence>
<reference evidence="14" key="1">
    <citation type="submission" date="2017-02" db="EMBL/GenBank/DDBJ databases">
        <authorList>
            <person name="Varghese N."/>
            <person name="Submissions S."/>
        </authorList>
    </citation>
    <scope>NUCLEOTIDE SEQUENCE [LARGE SCALE GENOMIC DNA]</scope>
    <source>
        <strain evidence="14">ATCC 35199</strain>
    </source>
</reference>
<organism evidence="13 14">
    <name type="scientific">Acetoanaerobium noterae</name>
    <dbReference type="NCBI Taxonomy" id="745369"/>
    <lineage>
        <taxon>Bacteria</taxon>
        <taxon>Bacillati</taxon>
        <taxon>Bacillota</taxon>
        <taxon>Clostridia</taxon>
        <taxon>Peptostreptococcales</taxon>
        <taxon>Filifactoraceae</taxon>
        <taxon>Acetoanaerobium</taxon>
    </lineage>
</organism>
<dbReference type="GO" id="GO:0006189">
    <property type="term" value="P:'de novo' IMP biosynthetic process"/>
    <property type="evidence" value="ECO:0007669"/>
    <property type="project" value="UniProtKB-UniRule"/>
</dbReference>
<dbReference type="SUPFAM" id="SSF56235">
    <property type="entry name" value="N-terminal nucleophile aminohydrolases (Ntn hydrolases)"/>
    <property type="match status" value="1"/>
</dbReference>
<sequence>MCGIVGVYSNEPVVRDLFYALNTLQHRGQESCGIAVSDDKDISCHKGMGLVQEVFREENIQNMNGNIGIGHVRYSTAGGSYEYNTQPLLGFSKGKRIAIAHNGNLINNQLLKTRLEEDGMMFQTTIDSEVILYLISRYYNGNMLDAVKKTMDLIKGAYSLVVMLKDKMVAVRDPYGFRPLVMGRRGDDYIFASETGVIDVLGGEYIRDLEPGEIVIVKDNKMESHMYEHKAPMSTCIFEHIYFARPDATIDGLNAYSFRVKTGEILAKESPVDADVIVPVPDSGWPGAIGFSSKSGIPIMEGLVKNRYMGRTFIKPTQREREIAVKLKLNPIVDVVKGKKVVLVDDSIVRGTTSKRLIESLRAAGAKEVHMRITSPPVTHSCYFGIDTPRRKNLIAAHSTVQEICDNIGADSLGFISIDALREAAGPEFKFCKACFDGKYPLDPCVL</sequence>
<dbReference type="InterPro" id="IPR017932">
    <property type="entry name" value="GATase_2_dom"/>
</dbReference>
<evidence type="ECO:0000256" key="1">
    <source>
        <dbReference type="ARBA" id="ARBA00005209"/>
    </source>
</evidence>
<dbReference type="AlphaFoldDB" id="A0A1T5AYC6"/>
<evidence type="ECO:0000256" key="9">
    <source>
        <dbReference type="PIRSR" id="PIRSR000485-1"/>
    </source>
</evidence>
<dbReference type="GO" id="GO:0004044">
    <property type="term" value="F:amidophosphoribosyltransferase activity"/>
    <property type="evidence" value="ECO:0007669"/>
    <property type="project" value="UniProtKB-UniRule"/>
</dbReference>
<feature type="binding site" evidence="7 11">
    <location>
        <position position="236"/>
    </location>
    <ligand>
        <name>[4Fe-4S] cluster</name>
        <dbReference type="ChEBI" id="CHEBI:49883"/>
    </ligand>
</feature>
<dbReference type="InterPro" id="IPR029055">
    <property type="entry name" value="Ntn_hydrolases_N"/>
</dbReference>
<keyword evidence="7 10" id="KW-0479">Metal-binding</keyword>
<comment type="similarity">
    <text evidence="2 7 8">In the C-terminal section; belongs to the purine/pyrimidine phosphoribosyltransferase family.</text>
</comment>
<dbReference type="Gene3D" id="3.60.20.10">
    <property type="entry name" value="Glutamine Phosphoribosylpyrophosphate, subunit 1, domain 1"/>
    <property type="match status" value="1"/>
</dbReference>
<keyword evidence="7 11" id="KW-0411">Iron-sulfur</keyword>
<evidence type="ECO:0000256" key="7">
    <source>
        <dbReference type="HAMAP-Rule" id="MF_01931"/>
    </source>
</evidence>
<dbReference type="GO" id="GO:0009113">
    <property type="term" value="P:purine nucleobase biosynthetic process"/>
    <property type="evidence" value="ECO:0007669"/>
    <property type="project" value="UniProtKB-UniRule"/>
</dbReference>
<feature type="binding site" evidence="7 10">
    <location>
        <position position="283"/>
    </location>
    <ligand>
        <name>Mg(2+)</name>
        <dbReference type="ChEBI" id="CHEBI:18420"/>
    </ligand>
</feature>
<keyword evidence="4 7" id="KW-0808">Transferase</keyword>
<protein>
    <recommendedName>
        <fullName evidence="7">Amidophosphoribosyltransferase</fullName>
        <shortName evidence="7">ATase</shortName>
        <ecNumber evidence="7">2.4.2.14</ecNumber>
    </recommendedName>
    <alternativeName>
        <fullName evidence="7">Glutamine phosphoribosylpyrophosphate amidotransferase</fullName>
        <shortName evidence="7">GPATase</shortName>
    </alternativeName>
</protein>
<accession>A0A1T5AYC6</accession>
<evidence type="ECO:0000256" key="11">
    <source>
        <dbReference type="PIRSR" id="PIRSR000485-3"/>
    </source>
</evidence>
<feature type="binding site" evidence="7 11">
    <location>
        <position position="382"/>
    </location>
    <ligand>
        <name>[4Fe-4S] cluster</name>
        <dbReference type="ChEBI" id="CHEBI:49883"/>
    </ligand>
</feature>
<comment type="pathway">
    <text evidence="1 7 8">Purine metabolism; IMP biosynthesis via de novo pathway; N(1)-(5-phospho-D-ribosyl)glycinamide from 5-phospho-alpha-D-ribose 1-diphosphate: step 1/2.</text>
</comment>